<dbReference type="GO" id="GO:0020037">
    <property type="term" value="F:heme binding"/>
    <property type="evidence" value="ECO:0007669"/>
    <property type="project" value="InterPro"/>
</dbReference>
<dbReference type="CDD" id="cd11033">
    <property type="entry name" value="CYP142-like"/>
    <property type="match status" value="1"/>
</dbReference>
<evidence type="ECO:0000256" key="2">
    <source>
        <dbReference type="ARBA" id="ARBA00022617"/>
    </source>
</evidence>
<keyword evidence="5" id="KW-0408">Iron</keyword>
<dbReference type="InterPro" id="IPR002397">
    <property type="entry name" value="Cyt_P450_B"/>
</dbReference>
<dbReference type="eggNOG" id="COG2124">
    <property type="taxonomic scope" value="Bacteria"/>
</dbReference>
<evidence type="ECO:0000256" key="4">
    <source>
        <dbReference type="ARBA" id="ARBA00023002"/>
    </source>
</evidence>
<dbReference type="PANTHER" id="PTHR46696">
    <property type="entry name" value="P450, PUTATIVE (EUROFUNG)-RELATED"/>
    <property type="match status" value="1"/>
</dbReference>
<dbReference type="AlphaFoldDB" id="E3J964"/>
<reference evidence="7 8" key="1">
    <citation type="submission" date="2010-10" db="EMBL/GenBank/DDBJ databases">
        <title>Complete sequence of Frankia sp. EuI1c.</title>
        <authorList>
            <consortium name="US DOE Joint Genome Institute"/>
            <person name="Lucas S."/>
            <person name="Copeland A."/>
            <person name="Lapidus A."/>
            <person name="Cheng J.-F."/>
            <person name="Bruce D."/>
            <person name="Goodwin L."/>
            <person name="Pitluck S."/>
            <person name="Chertkov O."/>
            <person name="Detter J.C."/>
            <person name="Han C."/>
            <person name="Tapia R."/>
            <person name="Land M."/>
            <person name="Hauser L."/>
            <person name="Jeffries C."/>
            <person name="Kyrpides N."/>
            <person name="Ivanova N."/>
            <person name="Mikhailova N."/>
            <person name="Beauchemin N."/>
            <person name="Sen A."/>
            <person name="Sur S.A."/>
            <person name="Gtari M."/>
            <person name="Wall L."/>
            <person name="Tisa L."/>
            <person name="Woyke T."/>
        </authorList>
    </citation>
    <scope>NUCLEOTIDE SEQUENCE [LARGE SCALE GENOMIC DNA]</scope>
    <source>
        <strain evidence="8">DSM 45817 / CECT 9037 / EuI1c</strain>
    </source>
</reference>
<evidence type="ECO:0000256" key="1">
    <source>
        <dbReference type="ARBA" id="ARBA00010617"/>
    </source>
</evidence>
<evidence type="ECO:0000256" key="6">
    <source>
        <dbReference type="ARBA" id="ARBA00023033"/>
    </source>
</evidence>
<dbReference type="InterPro" id="IPR036396">
    <property type="entry name" value="Cyt_P450_sf"/>
</dbReference>
<evidence type="ECO:0000256" key="5">
    <source>
        <dbReference type="ARBA" id="ARBA00023004"/>
    </source>
</evidence>
<evidence type="ECO:0000256" key="3">
    <source>
        <dbReference type="ARBA" id="ARBA00022723"/>
    </source>
</evidence>
<dbReference type="SUPFAM" id="SSF48264">
    <property type="entry name" value="Cytochrome P450"/>
    <property type="match status" value="1"/>
</dbReference>
<dbReference type="RefSeq" id="WP_013424061.1">
    <property type="nucleotide sequence ID" value="NC_014666.1"/>
</dbReference>
<organism evidence="7 8">
    <name type="scientific">Pseudofrankia inefficax (strain DSM 45817 / CECT 9037 / DDB 130130 / EuI1c)</name>
    <name type="common">Frankia inefficax</name>
    <dbReference type="NCBI Taxonomy" id="298654"/>
    <lineage>
        <taxon>Bacteria</taxon>
        <taxon>Bacillati</taxon>
        <taxon>Actinomycetota</taxon>
        <taxon>Actinomycetes</taxon>
        <taxon>Frankiales</taxon>
        <taxon>Frankiaceae</taxon>
        <taxon>Pseudofrankia</taxon>
    </lineage>
</organism>
<keyword evidence="6" id="KW-0503">Monooxygenase</keyword>
<keyword evidence="4" id="KW-0560">Oxidoreductase</keyword>
<dbReference type="InterPro" id="IPR001128">
    <property type="entry name" value="Cyt_P450"/>
</dbReference>
<gene>
    <name evidence="7" type="ordered locus">FraEuI1c_2918</name>
</gene>
<dbReference type="PRINTS" id="PR00359">
    <property type="entry name" value="BP450"/>
</dbReference>
<dbReference type="GO" id="GO:0005506">
    <property type="term" value="F:iron ion binding"/>
    <property type="evidence" value="ECO:0007669"/>
    <property type="project" value="InterPro"/>
</dbReference>
<comment type="similarity">
    <text evidence="1">Belongs to the cytochrome P450 family.</text>
</comment>
<dbReference type="EMBL" id="CP002299">
    <property type="protein sequence ID" value="ADP80943.1"/>
    <property type="molecule type" value="Genomic_DNA"/>
</dbReference>
<dbReference type="KEGG" id="fri:FraEuI1c_2918"/>
<accession>E3J964</accession>
<dbReference type="FunFam" id="1.10.630.10:FF:000018">
    <property type="entry name" value="Cytochrome P450 monooxygenase"/>
    <property type="match status" value="1"/>
</dbReference>
<dbReference type="InParanoid" id="E3J964"/>
<dbReference type="GO" id="GO:0008395">
    <property type="term" value="F:steroid hydroxylase activity"/>
    <property type="evidence" value="ECO:0007669"/>
    <property type="project" value="TreeGrafter"/>
</dbReference>
<dbReference type="GO" id="GO:0036199">
    <property type="term" value="F:cholest-4-en-3-one 26-monooxygenase activity"/>
    <property type="evidence" value="ECO:0007669"/>
    <property type="project" value="TreeGrafter"/>
</dbReference>
<dbReference type="Proteomes" id="UP000002484">
    <property type="component" value="Chromosome"/>
</dbReference>
<dbReference type="Gene3D" id="1.10.630.10">
    <property type="entry name" value="Cytochrome P450"/>
    <property type="match status" value="1"/>
</dbReference>
<evidence type="ECO:0000313" key="8">
    <source>
        <dbReference type="Proteomes" id="UP000002484"/>
    </source>
</evidence>
<keyword evidence="3" id="KW-0479">Metal-binding</keyword>
<evidence type="ECO:0000313" key="7">
    <source>
        <dbReference type="EMBL" id="ADP80943.1"/>
    </source>
</evidence>
<dbReference type="HOGENOM" id="CLU_033716_0_0_11"/>
<proteinExistence type="inferred from homology"/>
<name>E3J964_PSEI1</name>
<sequence>MTIDRAYDLNPDTFQAMAQHDVFARLRAQDPVHWTVDADGKGFWSLTRHADVQLANRDVDTFTVTRGFTLIDVDADPFQGAMMLEMLPGLGPERHARHRRIVSRGFTPRVLGLLEDHLRLKARLIVDNVIARGRADFVDDIAAELPLQAICELVGVPEQDRRRMFAWGNAMTGIDDPNVGDRDAGMRAAAGLIGYGQALRADRLRHPADDIVTRLTQAATARDGLTDAEFGMFFILLIVAGNETTRNATAHGMRALLENPEQLAKLRADHSRERMASAVEEILRWSSPIQYFRRTATRDVELRGRTIRAGDWVVLWYPSANRDEEVFPDPHTFDVDRIPNDHVTFGGGGPHFCLGANLARLELRLILTEIITRMPHLRLDGPVELLRSNFVSGVTHMPVRWDEPRPGTGT</sequence>
<dbReference type="PANTHER" id="PTHR46696:SF4">
    <property type="entry name" value="BIOTIN BIOSYNTHESIS CYTOCHROME P450"/>
    <property type="match status" value="1"/>
</dbReference>
<dbReference type="GO" id="GO:0006707">
    <property type="term" value="P:cholesterol catabolic process"/>
    <property type="evidence" value="ECO:0007669"/>
    <property type="project" value="TreeGrafter"/>
</dbReference>
<keyword evidence="2" id="KW-0349">Heme</keyword>
<keyword evidence="8" id="KW-1185">Reference proteome</keyword>
<protein>
    <submittedName>
        <fullName evidence="7">Cytochrome P450</fullName>
    </submittedName>
</protein>
<dbReference type="STRING" id="298654.FraEuI1c_2918"/>
<dbReference type="Pfam" id="PF00067">
    <property type="entry name" value="p450"/>
    <property type="match status" value="1"/>
</dbReference>